<reference evidence="2" key="1">
    <citation type="journal article" date="2012" name="Nat. Biotechnol.">
        <title>Draft genome sequence of pigeonpea (Cajanus cajan), an orphan legume crop of resource-poor farmers.</title>
        <authorList>
            <person name="Varshney R.K."/>
            <person name="Chen W."/>
            <person name="Li Y."/>
            <person name="Bharti A.K."/>
            <person name="Saxena R.K."/>
            <person name="Schlueter J.A."/>
            <person name="Donoghue M.T."/>
            <person name="Azam S."/>
            <person name="Fan G."/>
            <person name="Whaley A.M."/>
            <person name="Farmer A.D."/>
            <person name="Sheridan J."/>
            <person name="Iwata A."/>
            <person name="Tuteja R."/>
            <person name="Penmetsa R.V."/>
            <person name="Wu W."/>
            <person name="Upadhyaya H.D."/>
            <person name="Yang S.P."/>
            <person name="Shah T."/>
            <person name="Saxena K.B."/>
            <person name="Michael T."/>
            <person name="McCombie W.R."/>
            <person name="Yang B."/>
            <person name="Zhang G."/>
            <person name="Yang H."/>
            <person name="Wang J."/>
            <person name="Spillane C."/>
            <person name="Cook D.R."/>
            <person name="May G.D."/>
            <person name="Xu X."/>
            <person name="Jackson S.A."/>
        </authorList>
    </citation>
    <scope>NUCLEOTIDE SEQUENCE [LARGE SCALE GENOMIC DNA]</scope>
</reference>
<gene>
    <name evidence="2" type="ORF">KK1_036184</name>
</gene>
<evidence type="ECO:0000313" key="2">
    <source>
        <dbReference type="EMBL" id="KYP42438.1"/>
    </source>
</evidence>
<accession>A0A151RIS7</accession>
<organism evidence="2 3">
    <name type="scientific">Cajanus cajan</name>
    <name type="common">Pigeon pea</name>
    <name type="synonym">Cajanus indicus</name>
    <dbReference type="NCBI Taxonomy" id="3821"/>
    <lineage>
        <taxon>Eukaryota</taxon>
        <taxon>Viridiplantae</taxon>
        <taxon>Streptophyta</taxon>
        <taxon>Embryophyta</taxon>
        <taxon>Tracheophyta</taxon>
        <taxon>Spermatophyta</taxon>
        <taxon>Magnoliopsida</taxon>
        <taxon>eudicotyledons</taxon>
        <taxon>Gunneridae</taxon>
        <taxon>Pentapetalae</taxon>
        <taxon>rosids</taxon>
        <taxon>fabids</taxon>
        <taxon>Fabales</taxon>
        <taxon>Fabaceae</taxon>
        <taxon>Papilionoideae</taxon>
        <taxon>50 kb inversion clade</taxon>
        <taxon>NPAAA clade</taxon>
        <taxon>indigoferoid/millettioid clade</taxon>
        <taxon>Phaseoleae</taxon>
        <taxon>Cajanus</taxon>
    </lineage>
</organism>
<evidence type="ECO:0000259" key="1">
    <source>
        <dbReference type="Pfam" id="PF03732"/>
    </source>
</evidence>
<feature type="domain" description="Retrotransposon gag" evidence="1">
    <location>
        <begin position="95"/>
        <end position="167"/>
    </location>
</feature>
<name>A0A151RIS7_CAJCA</name>
<proteinExistence type="predicted"/>
<dbReference type="AlphaFoldDB" id="A0A151RIS7"/>
<dbReference type="Gramene" id="C.cajan_32897.t">
    <property type="protein sequence ID" value="C.cajan_32897.t"/>
    <property type="gene ID" value="C.cajan_32897"/>
</dbReference>
<sequence>MAENTCLKELTADVKRILELTETRDKENVIRFETLESAIDTLLQQKSANPSQPFQVRNVKLDFLRFDGSDVFQWIFKAEQFFSYYNTPDDHRLTIAAIHLDKEVVPWYQMLTRHDSFHSWVAFTRALELEFGPSPYECPRSHLFKLTQTDYVHNYYVQFIALANCVQAAKTQATNTSLPISQTIKSTSFPPLLPNPTSPTTTTIRNTNIKKITPVEMQLRREKGLCYTCDEKFSPSHRCPNKQYLLLQLQDEDCGELQPEPLDIEHSTELHLYQEHHLSYNVLKGASGLGTMKFQGSVNGITVQVLLDSGSSDNFLQPRIAHCLKFPIEPIPNFQVLLGMGADLVLGAAWLATLGPHISDYSNLTLKFYLGNQFVTLHGEQPTLPVQAQYNHMRRMNHTHAIAELFTLQFQQPDCPQDQWLDLPTDMELELVVLLHT</sequence>
<dbReference type="Proteomes" id="UP000075243">
    <property type="component" value="Unassembled WGS sequence"/>
</dbReference>
<evidence type="ECO:0000313" key="3">
    <source>
        <dbReference type="Proteomes" id="UP000075243"/>
    </source>
</evidence>
<dbReference type="CDD" id="cd00303">
    <property type="entry name" value="retropepsin_like"/>
    <property type="match status" value="1"/>
</dbReference>
<protein>
    <recommendedName>
        <fullName evidence="1">Retrotransposon gag domain-containing protein</fullName>
    </recommendedName>
</protein>
<dbReference type="EMBL" id="KQ483717">
    <property type="protein sequence ID" value="KYP42438.1"/>
    <property type="molecule type" value="Genomic_DNA"/>
</dbReference>
<dbReference type="InterPro" id="IPR005162">
    <property type="entry name" value="Retrotrans_gag_dom"/>
</dbReference>
<dbReference type="Pfam" id="PF03732">
    <property type="entry name" value="Retrotrans_gag"/>
    <property type="match status" value="1"/>
</dbReference>
<keyword evidence="3" id="KW-1185">Reference proteome</keyword>